<dbReference type="PROSITE" id="PS00356">
    <property type="entry name" value="HTH_LACI_1"/>
    <property type="match status" value="1"/>
</dbReference>
<evidence type="ECO:0000313" key="7">
    <source>
        <dbReference type="EMBL" id="EEX49612.1"/>
    </source>
</evidence>
<dbReference type="CDD" id="cd00093">
    <property type="entry name" value="HTH_XRE"/>
    <property type="match status" value="1"/>
</dbReference>
<dbReference type="NCBIfam" id="NF008452">
    <property type="entry name" value="PRK11303.1"/>
    <property type="match status" value="1"/>
</dbReference>
<gene>
    <name evidence="7" type="primary">fruR</name>
    <name evidence="7" type="ORF">HMPREF0621_1659</name>
</gene>
<sequence length="330" mass="37308">MNVKLEELAKLAGVSRTTASYVVNGKAKQYRVSDQTIEKVEKLIKKYDFKPNAMAAGLRAGKSNTIGLIVPDFENVSYAKIANRLENSFRERGYQLLIACSNDSAENEIQCAKNLFQRRIDALIVSTALPFDTDFYQRVANVPVIAFDRQLKSNATMLLTDDEGDAYRLAQRLVNKHPNHTKILFFGAFPSLSMSFSREKGFRDALREQGKSINFVYADKFHKSASENVFRSWLEKNEMPDAIFVTSLSLLQGILKVLVKREDGIPKDLVIATFGHHEMLDFLDNDVICCVQNHEKIVQSLLSLVLDSVKYKDSLQAQDIIVRDLIEKCA</sequence>
<organism evidence="7 8">
    <name type="scientific">Pasteurella dagmatis ATCC 43325</name>
    <dbReference type="NCBI Taxonomy" id="667128"/>
    <lineage>
        <taxon>Bacteria</taxon>
        <taxon>Pseudomonadati</taxon>
        <taxon>Pseudomonadota</taxon>
        <taxon>Gammaproteobacteria</taxon>
        <taxon>Pasteurellales</taxon>
        <taxon>Pasteurellaceae</taxon>
        <taxon>Pasteurella</taxon>
    </lineage>
</organism>
<evidence type="ECO:0000256" key="3">
    <source>
        <dbReference type="ARBA" id="ARBA00023125"/>
    </source>
</evidence>
<accession>C9PRN5</accession>
<dbReference type="AlphaFoldDB" id="C9PRN5"/>
<evidence type="ECO:0000256" key="2">
    <source>
        <dbReference type="ARBA" id="ARBA00023015"/>
    </source>
</evidence>
<comment type="caution">
    <text evidence="7">The sequence shown here is derived from an EMBL/GenBank/DDBJ whole genome shotgun (WGS) entry which is preliminary data.</text>
</comment>
<dbReference type="Gene3D" id="1.10.260.40">
    <property type="entry name" value="lambda repressor-like DNA-binding domains"/>
    <property type="match status" value="1"/>
</dbReference>
<evidence type="ECO:0000256" key="1">
    <source>
        <dbReference type="ARBA" id="ARBA00022491"/>
    </source>
</evidence>
<dbReference type="Pfam" id="PF13407">
    <property type="entry name" value="Peripla_BP_4"/>
    <property type="match status" value="1"/>
</dbReference>
<dbReference type="EMBL" id="ACZR01000018">
    <property type="protein sequence ID" value="EEX49612.1"/>
    <property type="molecule type" value="Genomic_DNA"/>
</dbReference>
<dbReference type="PROSITE" id="PS50943">
    <property type="entry name" value="HTH_CROC1"/>
    <property type="match status" value="1"/>
</dbReference>
<keyword evidence="8" id="KW-1185">Reference proteome</keyword>
<name>C9PRN5_9PAST</name>
<dbReference type="SUPFAM" id="SSF53822">
    <property type="entry name" value="Periplasmic binding protein-like I"/>
    <property type="match status" value="1"/>
</dbReference>
<dbReference type="Gene3D" id="3.40.50.2300">
    <property type="match status" value="2"/>
</dbReference>
<keyword evidence="4" id="KW-0804">Transcription</keyword>
<dbReference type="InterPro" id="IPR000843">
    <property type="entry name" value="HTH_LacI"/>
</dbReference>
<dbReference type="PROSITE" id="PS50932">
    <property type="entry name" value="HTH_LACI_2"/>
    <property type="match status" value="1"/>
</dbReference>
<proteinExistence type="predicted"/>
<keyword evidence="3" id="KW-0238">DNA-binding</keyword>
<reference evidence="7 8" key="1">
    <citation type="submission" date="2009-10" db="EMBL/GenBank/DDBJ databases">
        <authorList>
            <person name="Muzny D."/>
            <person name="Qin X."/>
            <person name="Deng J."/>
            <person name="Jiang H."/>
            <person name="Liu Y."/>
            <person name="Qu J."/>
            <person name="Song X.-Z."/>
            <person name="Zhang L."/>
            <person name="Thornton R."/>
            <person name="Coyle M."/>
            <person name="Francisco L."/>
            <person name="Jackson L."/>
            <person name="Javaid M."/>
            <person name="Korchina V."/>
            <person name="Kovar C."/>
            <person name="Mata R."/>
            <person name="Mathew T."/>
            <person name="Ngo R."/>
            <person name="Nguyen L."/>
            <person name="Nguyen N."/>
            <person name="Okwuonu G."/>
            <person name="Ongeri F."/>
            <person name="Pham C."/>
            <person name="Simmons D."/>
            <person name="Wilczek-Boney K."/>
            <person name="Hale W."/>
            <person name="Jakkamsetti A."/>
            <person name="Pham P."/>
            <person name="Ruth R."/>
            <person name="San Lucas F."/>
            <person name="Warren J."/>
            <person name="Zhang J."/>
            <person name="Zhao Z."/>
            <person name="Zhou C."/>
            <person name="Zhu D."/>
            <person name="Lee S."/>
            <person name="Bess C."/>
            <person name="Blankenburg K."/>
            <person name="Forbes L."/>
            <person name="Fu Q."/>
            <person name="Gubbala S."/>
            <person name="Hirani K."/>
            <person name="Jayaseelan J.C."/>
            <person name="Lara F."/>
            <person name="Munidasa M."/>
            <person name="Palculict T."/>
            <person name="Patil S."/>
            <person name="Pu L.-L."/>
            <person name="Saada N."/>
            <person name="Tang L."/>
            <person name="Weissenberger G."/>
            <person name="Zhu Y."/>
            <person name="Hemphill L."/>
            <person name="Shang Y."/>
            <person name="Youmans B."/>
            <person name="Ayvaz T."/>
            <person name="Ross M."/>
            <person name="Santibanez J."/>
            <person name="Aqrawi P."/>
            <person name="Gross S."/>
            <person name="Joshi V."/>
            <person name="Fowler G."/>
            <person name="Nazareth L."/>
            <person name="Reid J."/>
            <person name="Worley K."/>
            <person name="Petrosino J."/>
            <person name="Highlander S."/>
            <person name="Gibbs R."/>
        </authorList>
    </citation>
    <scope>NUCLEOTIDE SEQUENCE [LARGE SCALE GENOMIC DNA]</scope>
    <source>
        <strain evidence="7 8">ATCC 43325</strain>
    </source>
</reference>
<dbReference type="GO" id="GO:0055085">
    <property type="term" value="P:transmembrane transport"/>
    <property type="evidence" value="ECO:0007669"/>
    <property type="project" value="UniProtKB-ARBA"/>
</dbReference>
<dbReference type="GO" id="GO:0000976">
    <property type="term" value="F:transcription cis-regulatory region binding"/>
    <property type="evidence" value="ECO:0007669"/>
    <property type="project" value="TreeGrafter"/>
</dbReference>
<evidence type="ECO:0000313" key="8">
    <source>
        <dbReference type="Proteomes" id="UP000005519"/>
    </source>
</evidence>
<dbReference type="PANTHER" id="PTHR30146:SF45">
    <property type="entry name" value="CATABOLITE REPRESSOR_ACTIVATOR"/>
    <property type="match status" value="1"/>
</dbReference>
<dbReference type="SMART" id="SM00354">
    <property type="entry name" value="HTH_LACI"/>
    <property type="match status" value="1"/>
</dbReference>
<dbReference type="PANTHER" id="PTHR30146">
    <property type="entry name" value="LACI-RELATED TRANSCRIPTIONAL REPRESSOR"/>
    <property type="match status" value="1"/>
</dbReference>
<dbReference type="HOGENOM" id="CLU_037628_6_0_6"/>
<feature type="domain" description="HTH lacI-type" evidence="5">
    <location>
        <begin position="3"/>
        <end position="60"/>
    </location>
</feature>
<dbReference type="GO" id="GO:0003700">
    <property type="term" value="F:DNA-binding transcription factor activity"/>
    <property type="evidence" value="ECO:0007669"/>
    <property type="project" value="TreeGrafter"/>
</dbReference>
<keyword evidence="2" id="KW-0805">Transcription regulation</keyword>
<dbReference type="InterPro" id="IPR010982">
    <property type="entry name" value="Lambda_DNA-bd_dom_sf"/>
</dbReference>
<dbReference type="Pfam" id="PF00356">
    <property type="entry name" value="LacI"/>
    <property type="match status" value="1"/>
</dbReference>
<protein>
    <submittedName>
        <fullName evidence="7">D-fructose-responsive transcription factor</fullName>
    </submittedName>
</protein>
<dbReference type="InterPro" id="IPR001387">
    <property type="entry name" value="Cro/C1-type_HTH"/>
</dbReference>
<dbReference type="OrthoDB" id="7055227at2"/>
<evidence type="ECO:0000259" key="5">
    <source>
        <dbReference type="PROSITE" id="PS50932"/>
    </source>
</evidence>
<dbReference type="SUPFAM" id="SSF47413">
    <property type="entry name" value="lambda repressor-like DNA-binding domains"/>
    <property type="match status" value="1"/>
</dbReference>
<keyword evidence="1" id="KW-0678">Repressor</keyword>
<dbReference type="STRING" id="667128.HMPREF0621_1659"/>
<dbReference type="InterPro" id="IPR028082">
    <property type="entry name" value="Peripla_BP_I"/>
</dbReference>
<dbReference type="RefSeq" id="WP_005762596.1">
    <property type="nucleotide sequence ID" value="NZ_GG704810.1"/>
</dbReference>
<dbReference type="Proteomes" id="UP000005519">
    <property type="component" value="Unassembled WGS sequence"/>
</dbReference>
<dbReference type="FunFam" id="1.10.260.40:FF:000008">
    <property type="entry name" value="Fructose repressor (Catabolite repressor/activator)"/>
    <property type="match status" value="1"/>
</dbReference>
<dbReference type="InterPro" id="IPR025997">
    <property type="entry name" value="SBP_2_dom"/>
</dbReference>
<evidence type="ECO:0000256" key="4">
    <source>
        <dbReference type="ARBA" id="ARBA00023163"/>
    </source>
</evidence>
<feature type="domain" description="HTH cro/C1-type" evidence="6">
    <location>
        <begin position="5"/>
        <end position="54"/>
    </location>
</feature>
<evidence type="ECO:0000259" key="6">
    <source>
        <dbReference type="PROSITE" id="PS50943"/>
    </source>
</evidence>